<evidence type="ECO:0000313" key="1">
    <source>
        <dbReference type="EMBL" id="EFQ07255.1"/>
    </source>
</evidence>
<evidence type="ECO:0000313" key="2">
    <source>
        <dbReference type="Proteomes" id="UP000006028"/>
    </source>
</evidence>
<proteinExistence type="predicted"/>
<accession>E2ZHW8</accession>
<sequence>PQRRAFAESGAVNAVSLYDPICEKAIQENPQIFLNCNYKINFPLNMPREERRAFKIVPA</sequence>
<feature type="non-terminal residue" evidence="1">
    <location>
        <position position="1"/>
    </location>
</feature>
<organism evidence="1 2">
    <name type="scientific">Faecalibacterium cf. prausnitzii KLE1255</name>
    <dbReference type="NCBI Taxonomy" id="748224"/>
    <lineage>
        <taxon>Bacteria</taxon>
        <taxon>Bacillati</taxon>
        <taxon>Bacillota</taxon>
        <taxon>Clostridia</taxon>
        <taxon>Eubacteriales</taxon>
        <taxon>Oscillospiraceae</taxon>
        <taxon>Faecalibacterium</taxon>
    </lineage>
</organism>
<protein>
    <submittedName>
        <fullName evidence="1">Uncharacterized protein</fullName>
    </submittedName>
</protein>
<dbReference type="AlphaFoldDB" id="E2ZHW8"/>
<gene>
    <name evidence="1" type="ORF">HMPREF9436_01258</name>
</gene>
<name>E2ZHW8_9FIRM</name>
<reference evidence="1 2" key="1">
    <citation type="submission" date="2010-08" db="EMBL/GenBank/DDBJ databases">
        <authorList>
            <person name="Weinstock G."/>
            <person name="Sodergren E."/>
            <person name="Clifton S."/>
            <person name="Fulton L."/>
            <person name="Fulton B."/>
            <person name="Courtney L."/>
            <person name="Fronick C."/>
            <person name="Harrison M."/>
            <person name="Strong C."/>
            <person name="Farmer C."/>
            <person name="Delahaunty K."/>
            <person name="Markovic C."/>
            <person name="Hall O."/>
            <person name="Minx P."/>
            <person name="Tomlinson C."/>
            <person name="Mitreva M."/>
            <person name="Hou S."/>
            <person name="Chen J."/>
            <person name="Wollam A."/>
            <person name="Pepin K.H."/>
            <person name="Johnson M."/>
            <person name="Bhonagiri V."/>
            <person name="Zhang X."/>
            <person name="Suruliraj S."/>
            <person name="Warren W."/>
            <person name="Chinwalla A."/>
            <person name="Mardis E.R."/>
            <person name="Wilson R.K."/>
        </authorList>
    </citation>
    <scope>NUCLEOTIDE SEQUENCE [LARGE SCALE GENOMIC DNA]</scope>
    <source>
        <strain evidence="1 2">KLE1255</strain>
    </source>
</reference>
<dbReference type="STRING" id="748224.HMPREF9436_01258"/>
<dbReference type="HOGENOM" id="CLU_2966270_0_0_9"/>
<dbReference type="Proteomes" id="UP000006028">
    <property type="component" value="Unassembled WGS sequence"/>
</dbReference>
<comment type="caution">
    <text evidence="1">The sequence shown here is derived from an EMBL/GenBank/DDBJ whole genome shotgun (WGS) entry which is preliminary data.</text>
</comment>
<dbReference type="EMBL" id="AECU01000105">
    <property type="protein sequence ID" value="EFQ07255.1"/>
    <property type="molecule type" value="Genomic_DNA"/>
</dbReference>
<dbReference type="BioCyc" id="FCF748224-HMP:GTSS-2481-MONOMER"/>